<proteinExistence type="predicted"/>
<keyword evidence="1" id="KW-0472">Membrane</keyword>
<reference evidence="2" key="1">
    <citation type="submission" date="2023-06" db="EMBL/GenBank/DDBJ databases">
        <title>Genome-scale phylogeny and comparative genomics of the fungal order Sordariales.</title>
        <authorList>
            <consortium name="Lawrence Berkeley National Laboratory"/>
            <person name="Hensen N."/>
            <person name="Bonometti L."/>
            <person name="Westerberg I."/>
            <person name="Brannstrom I.O."/>
            <person name="Guillou S."/>
            <person name="Cros-Aarteil S."/>
            <person name="Calhoun S."/>
            <person name="Haridas S."/>
            <person name="Kuo A."/>
            <person name="Mondo S."/>
            <person name="Pangilinan J."/>
            <person name="Riley R."/>
            <person name="Labutti K."/>
            <person name="Andreopoulos B."/>
            <person name="Lipzen A."/>
            <person name="Chen C."/>
            <person name="Yanf M."/>
            <person name="Daum C."/>
            <person name="Ng V."/>
            <person name="Clum A."/>
            <person name="Steindorff A."/>
            <person name="Ohm R."/>
            <person name="Martin F."/>
            <person name="Silar P."/>
            <person name="Natvig D."/>
            <person name="Lalanne C."/>
            <person name="Gautier V."/>
            <person name="Ament-Velasquez S.L."/>
            <person name="Kruys A."/>
            <person name="Hutchinson M.I."/>
            <person name="Powell A.J."/>
            <person name="Barry K."/>
            <person name="Miller A.N."/>
            <person name="Grigoriev I.V."/>
            <person name="Debuchy R."/>
            <person name="Gladieux P."/>
            <person name="Thoren M.H."/>
            <person name="Johannesson H."/>
        </authorList>
    </citation>
    <scope>NUCLEOTIDE SEQUENCE</scope>
    <source>
        <strain evidence="2">SMH4607-1</strain>
    </source>
</reference>
<feature type="transmembrane region" description="Helical" evidence="1">
    <location>
        <begin position="49"/>
        <end position="68"/>
    </location>
</feature>
<dbReference type="AlphaFoldDB" id="A0AA40E1X6"/>
<feature type="transmembrane region" description="Helical" evidence="1">
    <location>
        <begin position="12"/>
        <end position="28"/>
    </location>
</feature>
<keyword evidence="1" id="KW-1133">Transmembrane helix</keyword>
<name>A0AA40E1X6_9PEZI</name>
<organism evidence="2 3">
    <name type="scientific">Lasiosphaeris hirsuta</name>
    <dbReference type="NCBI Taxonomy" id="260670"/>
    <lineage>
        <taxon>Eukaryota</taxon>
        <taxon>Fungi</taxon>
        <taxon>Dikarya</taxon>
        <taxon>Ascomycota</taxon>
        <taxon>Pezizomycotina</taxon>
        <taxon>Sordariomycetes</taxon>
        <taxon>Sordariomycetidae</taxon>
        <taxon>Sordariales</taxon>
        <taxon>Lasiosphaeriaceae</taxon>
        <taxon>Lasiosphaeris</taxon>
    </lineage>
</organism>
<evidence type="ECO:0000313" key="2">
    <source>
        <dbReference type="EMBL" id="KAK0719643.1"/>
    </source>
</evidence>
<dbReference type="EMBL" id="JAUKUA010000003">
    <property type="protein sequence ID" value="KAK0719643.1"/>
    <property type="molecule type" value="Genomic_DNA"/>
</dbReference>
<protein>
    <submittedName>
        <fullName evidence="2">Uncharacterized protein</fullName>
    </submittedName>
</protein>
<sequence length="104" mass="11512">MNLGHLEADRVMVGVVVVVVVGRLRELVRNGPNARQRTGSRYRSRYRWFGGNKASLSIHAGILFLALIDGGDDLSLALRRVPGRQFSESIPMFLLPAPILSEEV</sequence>
<comment type="caution">
    <text evidence="2">The sequence shown here is derived from an EMBL/GenBank/DDBJ whole genome shotgun (WGS) entry which is preliminary data.</text>
</comment>
<keyword evidence="1" id="KW-0812">Transmembrane</keyword>
<evidence type="ECO:0000313" key="3">
    <source>
        <dbReference type="Proteomes" id="UP001172102"/>
    </source>
</evidence>
<keyword evidence="3" id="KW-1185">Reference proteome</keyword>
<dbReference type="Proteomes" id="UP001172102">
    <property type="component" value="Unassembled WGS sequence"/>
</dbReference>
<gene>
    <name evidence="2" type="ORF">B0H67DRAFT_158988</name>
</gene>
<evidence type="ECO:0000256" key="1">
    <source>
        <dbReference type="SAM" id="Phobius"/>
    </source>
</evidence>
<accession>A0AA40E1X6</accession>